<dbReference type="OrthoDB" id="6260308at2759"/>
<evidence type="ECO:0000256" key="5">
    <source>
        <dbReference type="SAM" id="Phobius"/>
    </source>
</evidence>
<keyword evidence="7" id="KW-1185">Reference proteome</keyword>
<comment type="subcellular location">
    <subcellularLocation>
        <location evidence="1">Membrane</location>
        <topology evidence="1">Multi-pass membrane protein</topology>
    </subcellularLocation>
</comment>
<dbReference type="InterPro" id="IPR018499">
    <property type="entry name" value="Tetraspanin/Peripherin"/>
</dbReference>
<keyword evidence="3 5" id="KW-1133">Transmembrane helix</keyword>
<dbReference type="WBParaSite" id="TASK_0000049101-mRNA-1">
    <property type="protein sequence ID" value="TASK_0000049101-mRNA-1"/>
    <property type="gene ID" value="TASK_0000049101"/>
</dbReference>
<dbReference type="PANTHER" id="PTHR19282:SF544">
    <property type="entry name" value="TETRASPANIN"/>
    <property type="match status" value="1"/>
</dbReference>
<feature type="transmembrane region" description="Helical" evidence="5">
    <location>
        <begin position="12"/>
        <end position="34"/>
    </location>
</feature>
<keyword evidence="2 5" id="KW-0812">Transmembrane</keyword>
<evidence type="ECO:0000313" key="8">
    <source>
        <dbReference type="WBParaSite" id="TASK_0000049101-mRNA-1"/>
    </source>
</evidence>
<accession>A0A0R3VTD5</accession>
<dbReference type="SUPFAM" id="SSF48652">
    <property type="entry name" value="Tetraspanin"/>
    <property type="match status" value="1"/>
</dbReference>
<keyword evidence="4 5" id="KW-0472">Membrane</keyword>
<dbReference type="EMBL" id="UYRS01000063">
    <property type="protein sequence ID" value="VDK21082.1"/>
    <property type="molecule type" value="Genomic_DNA"/>
</dbReference>
<feature type="transmembrane region" description="Helical" evidence="5">
    <location>
        <begin position="228"/>
        <end position="252"/>
    </location>
</feature>
<dbReference type="PANTHER" id="PTHR19282">
    <property type="entry name" value="TETRASPANIN"/>
    <property type="match status" value="1"/>
</dbReference>
<protein>
    <submittedName>
        <fullName evidence="8">Tetraspanin</fullName>
    </submittedName>
</protein>
<evidence type="ECO:0000313" key="7">
    <source>
        <dbReference type="Proteomes" id="UP000282613"/>
    </source>
</evidence>
<evidence type="ECO:0000256" key="3">
    <source>
        <dbReference type="ARBA" id="ARBA00022989"/>
    </source>
</evidence>
<evidence type="ECO:0000256" key="2">
    <source>
        <dbReference type="ARBA" id="ARBA00022692"/>
    </source>
</evidence>
<evidence type="ECO:0000313" key="6">
    <source>
        <dbReference type="EMBL" id="VDK21082.1"/>
    </source>
</evidence>
<sequence>MGRATSRGFEIVFRIITTILLLIFLLTAGSGVLMKTSTNMLQSMVMMAFKEYGADTDDLHQITAFLIKTSNTMALYYIVFGVMLAILALIGLIASCRGWNKLLKIQYTSILIVFLAANVLVVAMTFSDPIKSTNGTVSLTEALLESYGDESEAGKKSTTIWDALMKINPQCCGMDGYEDFEELDDNLPLSCCNITTGVCNSTTAESAGVNGCRSKVESIASLKYRTSLYVSIVIISMQTLLIVLVMLLICAAKNEEESKV</sequence>
<feature type="transmembrane region" description="Helical" evidence="5">
    <location>
        <begin position="107"/>
        <end position="126"/>
    </location>
</feature>
<name>A0A0R3VTD5_TAEAS</name>
<reference evidence="6 7" key="2">
    <citation type="submission" date="2018-11" db="EMBL/GenBank/DDBJ databases">
        <authorList>
            <consortium name="Pathogen Informatics"/>
        </authorList>
    </citation>
    <scope>NUCLEOTIDE SEQUENCE [LARGE SCALE GENOMIC DNA]</scope>
</reference>
<organism evidence="8">
    <name type="scientific">Taenia asiatica</name>
    <name type="common">Asian tapeworm</name>
    <dbReference type="NCBI Taxonomy" id="60517"/>
    <lineage>
        <taxon>Eukaryota</taxon>
        <taxon>Metazoa</taxon>
        <taxon>Spiralia</taxon>
        <taxon>Lophotrochozoa</taxon>
        <taxon>Platyhelminthes</taxon>
        <taxon>Cestoda</taxon>
        <taxon>Eucestoda</taxon>
        <taxon>Cyclophyllidea</taxon>
        <taxon>Taeniidae</taxon>
        <taxon>Taenia</taxon>
    </lineage>
</organism>
<dbReference type="STRING" id="60517.A0A0R3VTD5"/>
<evidence type="ECO:0000256" key="4">
    <source>
        <dbReference type="ARBA" id="ARBA00023136"/>
    </source>
</evidence>
<dbReference type="InterPro" id="IPR008952">
    <property type="entry name" value="Tetraspanin_EC2_sf"/>
</dbReference>
<evidence type="ECO:0000256" key="1">
    <source>
        <dbReference type="ARBA" id="ARBA00004141"/>
    </source>
</evidence>
<dbReference type="Pfam" id="PF00335">
    <property type="entry name" value="Tetraspanin"/>
    <property type="match status" value="1"/>
</dbReference>
<gene>
    <name evidence="6" type="ORF">TASK_LOCUS492</name>
</gene>
<proteinExistence type="predicted"/>
<reference evidence="8" key="1">
    <citation type="submission" date="2017-02" db="UniProtKB">
        <authorList>
            <consortium name="WormBaseParasite"/>
        </authorList>
    </citation>
    <scope>IDENTIFICATION</scope>
</reference>
<dbReference type="Gene3D" id="1.10.1450.10">
    <property type="entry name" value="Tetraspanin"/>
    <property type="match status" value="1"/>
</dbReference>
<dbReference type="GO" id="GO:0005886">
    <property type="term" value="C:plasma membrane"/>
    <property type="evidence" value="ECO:0007669"/>
    <property type="project" value="TreeGrafter"/>
</dbReference>
<dbReference type="Proteomes" id="UP000282613">
    <property type="component" value="Unassembled WGS sequence"/>
</dbReference>
<feature type="transmembrane region" description="Helical" evidence="5">
    <location>
        <begin position="74"/>
        <end position="95"/>
    </location>
</feature>
<dbReference type="AlphaFoldDB" id="A0A0R3VTD5"/>